<dbReference type="PROSITE" id="PS01180">
    <property type="entry name" value="CUB"/>
    <property type="match status" value="1"/>
</dbReference>
<feature type="transmembrane region" description="Helical" evidence="7">
    <location>
        <begin position="477"/>
        <end position="495"/>
    </location>
</feature>
<feature type="domain" description="Peptidase S1" evidence="10">
    <location>
        <begin position="210"/>
        <end position="456"/>
    </location>
</feature>
<dbReference type="CDD" id="cd00190">
    <property type="entry name" value="Tryp_SPc"/>
    <property type="match status" value="1"/>
</dbReference>
<dbReference type="CDD" id="cd00041">
    <property type="entry name" value="CUB"/>
    <property type="match status" value="1"/>
</dbReference>
<evidence type="ECO:0000256" key="6">
    <source>
        <dbReference type="RuleBase" id="RU363034"/>
    </source>
</evidence>
<dbReference type="Pfam" id="PF00431">
    <property type="entry name" value="CUB"/>
    <property type="match status" value="1"/>
</dbReference>
<dbReference type="SMART" id="SM00042">
    <property type="entry name" value="CUB"/>
    <property type="match status" value="1"/>
</dbReference>
<gene>
    <name evidence="11" type="ORF">CVLEPA_LOCUS559</name>
</gene>
<sequence>MNLITLLLLFISLAILNVTDASKDITVANVQACNEIYMLNNSAVLNLSLSTSLVAPSTSCRLDIQAPDAYIILVDFKTFTIPFEQDCLYGYLEIFDGATTDARKFLDRRLCGEQAYRDFLSSSNNVVVIYTTGTSFIFHQVEITFSTEPACADTEFRCWSGACINASFLCDGNRHCLDNSDEIECSLPYQSFEECGKTDVAPVFTWTPRIVGGGGAAPGSWPWQAMLTFDSFFTRSYNLFCGGTVIDKYWILTAAHCVEDELSSTITVYVGKHSRDEFESMEQRLSVKEIFIHPDYNMNVLFGNDIALLQLTSPIEFSRFVRPICLPQSRSEIPPANTTCISTGWGRSEYNSEALTSRFLRQVRLDLPGDLSCGNLYQQIGGSLNSGLPQSLLCAGGSFNADVCQGDSGGPLVCLVGENTWFQFGITSFIITPCGSYPGYYASVAAVVEWANEVRNVPGNGALPGFKAPSLYGFNNLSLLLLLQFTFIVFAKLLLA</sequence>
<comment type="caution">
    <text evidence="11">The sequence shown here is derived from an EMBL/GenBank/DDBJ whole genome shotgun (WGS) entry which is preliminary data.</text>
</comment>
<feature type="disulfide bond" evidence="5">
    <location>
        <begin position="158"/>
        <end position="176"/>
    </location>
</feature>
<feature type="signal peptide" evidence="8">
    <location>
        <begin position="1"/>
        <end position="21"/>
    </location>
</feature>
<dbReference type="InterPro" id="IPR035914">
    <property type="entry name" value="Sperma_CUB_dom_sf"/>
</dbReference>
<dbReference type="Pfam" id="PF00089">
    <property type="entry name" value="Trypsin"/>
    <property type="match status" value="1"/>
</dbReference>
<dbReference type="CDD" id="cd00112">
    <property type="entry name" value="LDLa"/>
    <property type="match status" value="1"/>
</dbReference>
<reference evidence="11 12" key="1">
    <citation type="submission" date="2024-02" db="EMBL/GenBank/DDBJ databases">
        <authorList>
            <person name="Daric V."/>
            <person name="Darras S."/>
        </authorList>
    </citation>
    <scope>NUCLEOTIDE SEQUENCE [LARGE SCALE GENOMIC DNA]</scope>
</reference>
<feature type="domain" description="CUB" evidence="9">
    <location>
        <begin position="33"/>
        <end position="148"/>
    </location>
</feature>
<feature type="disulfide bond" evidence="5">
    <location>
        <begin position="170"/>
        <end position="185"/>
    </location>
</feature>
<organism evidence="11 12">
    <name type="scientific">Clavelina lepadiformis</name>
    <name type="common">Light-bulb sea squirt</name>
    <name type="synonym">Ascidia lepadiformis</name>
    <dbReference type="NCBI Taxonomy" id="159417"/>
    <lineage>
        <taxon>Eukaryota</taxon>
        <taxon>Metazoa</taxon>
        <taxon>Chordata</taxon>
        <taxon>Tunicata</taxon>
        <taxon>Ascidiacea</taxon>
        <taxon>Aplousobranchia</taxon>
        <taxon>Clavelinidae</taxon>
        <taxon>Clavelina</taxon>
    </lineage>
</organism>
<feature type="chain" id="PRO_5046807468" evidence="8">
    <location>
        <begin position="22"/>
        <end position="496"/>
    </location>
</feature>
<evidence type="ECO:0000256" key="3">
    <source>
        <dbReference type="ARBA" id="ARBA00023157"/>
    </source>
</evidence>
<keyword evidence="7" id="KW-0472">Membrane</keyword>
<name>A0ABP0EVR6_CLALP</name>
<keyword evidence="3 5" id="KW-1015">Disulfide bond</keyword>
<dbReference type="InterPro" id="IPR001314">
    <property type="entry name" value="Peptidase_S1A"/>
</dbReference>
<dbReference type="PANTHER" id="PTHR24252">
    <property type="entry name" value="ACROSIN-RELATED"/>
    <property type="match status" value="1"/>
</dbReference>
<dbReference type="PROSITE" id="PS00134">
    <property type="entry name" value="TRYPSIN_HIS"/>
    <property type="match status" value="1"/>
</dbReference>
<dbReference type="PRINTS" id="PR00722">
    <property type="entry name" value="CHYMOTRYPSIN"/>
</dbReference>
<dbReference type="InterPro" id="IPR018114">
    <property type="entry name" value="TRYPSIN_HIS"/>
</dbReference>
<evidence type="ECO:0000256" key="8">
    <source>
        <dbReference type="SAM" id="SignalP"/>
    </source>
</evidence>
<dbReference type="SMART" id="SM00192">
    <property type="entry name" value="LDLa"/>
    <property type="match status" value="1"/>
</dbReference>
<protein>
    <submittedName>
        <fullName evidence="11">Uncharacterized protein</fullName>
    </submittedName>
</protein>
<dbReference type="InterPro" id="IPR033116">
    <property type="entry name" value="TRYPSIN_SER"/>
</dbReference>
<evidence type="ECO:0000256" key="4">
    <source>
        <dbReference type="PROSITE-ProRule" id="PRU00059"/>
    </source>
</evidence>
<dbReference type="SMART" id="SM00020">
    <property type="entry name" value="Tryp_SPc"/>
    <property type="match status" value="1"/>
</dbReference>
<dbReference type="PROSITE" id="PS50068">
    <property type="entry name" value="LDLRA_2"/>
    <property type="match status" value="1"/>
</dbReference>
<dbReference type="InterPro" id="IPR023415">
    <property type="entry name" value="LDLR_class-A_CS"/>
</dbReference>
<dbReference type="PANTHER" id="PTHR24252:SF7">
    <property type="entry name" value="HYALIN"/>
    <property type="match status" value="1"/>
</dbReference>
<keyword evidence="1 6" id="KW-0645">Protease</keyword>
<dbReference type="PROSITE" id="PS50240">
    <property type="entry name" value="TRYPSIN_DOM"/>
    <property type="match status" value="1"/>
</dbReference>
<dbReference type="Gene3D" id="2.60.120.290">
    <property type="entry name" value="Spermadhesin, CUB domain"/>
    <property type="match status" value="1"/>
</dbReference>
<evidence type="ECO:0000256" key="5">
    <source>
        <dbReference type="PROSITE-ProRule" id="PRU00124"/>
    </source>
</evidence>
<keyword evidence="12" id="KW-1185">Reference proteome</keyword>
<keyword evidence="8" id="KW-0732">Signal</keyword>
<evidence type="ECO:0000256" key="1">
    <source>
        <dbReference type="ARBA" id="ARBA00022670"/>
    </source>
</evidence>
<evidence type="ECO:0000256" key="7">
    <source>
        <dbReference type="SAM" id="Phobius"/>
    </source>
</evidence>
<feature type="disulfide bond" evidence="5">
    <location>
        <begin position="151"/>
        <end position="163"/>
    </location>
</feature>
<evidence type="ECO:0000259" key="9">
    <source>
        <dbReference type="PROSITE" id="PS01180"/>
    </source>
</evidence>
<dbReference type="InterPro" id="IPR043504">
    <property type="entry name" value="Peptidase_S1_PA_chymotrypsin"/>
</dbReference>
<dbReference type="InterPro" id="IPR002172">
    <property type="entry name" value="LDrepeatLR_classA_rpt"/>
</dbReference>
<dbReference type="InterPro" id="IPR036055">
    <property type="entry name" value="LDL_receptor-like_sf"/>
</dbReference>
<dbReference type="SUPFAM" id="SSF50494">
    <property type="entry name" value="Trypsin-like serine proteases"/>
    <property type="match status" value="1"/>
</dbReference>
<evidence type="ECO:0000256" key="2">
    <source>
        <dbReference type="ARBA" id="ARBA00022825"/>
    </source>
</evidence>
<dbReference type="Gene3D" id="2.40.10.10">
    <property type="entry name" value="Trypsin-like serine proteases"/>
    <property type="match status" value="1"/>
</dbReference>
<evidence type="ECO:0000313" key="12">
    <source>
        <dbReference type="Proteomes" id="UP001642483"/>
    </source>
</evidence>
<keyword evidence="2 6" id="KW-0720">Serine protease</keyword>
<comment type="caution">
    <text evidence="4">Lacks conserved residue(s) required for the propagation of feature annotation.</text>
</comment>
<evidence type="ECO:0000313" key="11">
    <source>
        <dbReference type="EMBL" id="CAK8671500.1"/>
    </source>
</evidence>
<keyword evidence="6" id="KW-0378">Hydrolase</keyword>
<dbReference type="SUPFAM" id="SSF49854">
    <property type="entry name" value="Spermadhesin, CUB domain"/>
    <property type="match status" value="1"/>
</dbReference>
<keyword evidence="7" id="KW-1133">Transmembrane helix</keyword>
<dbReference type="InterPro" id="IPR001254">
    <property type="entry name" value="Trypsin_dom"/>
</dbReference>
<accession>A0ABP0EVR6</accession>
<dbReference type="PROSITE" id="PS01209">
    <property type="entry name" value="LDLRA_1"/>
    <property type="match status" value="1"/>
</dbReference>
<keyword evidence="7" id="KW-0812">Transmembrane</keyword>
<proteinExistence type="predicted"/>
<dbReference type="SUPFAM" id="SSF57424">
    <property type="entry name" value="LDL receptor-like module"/>
    <property type="match status" value="1"/>
</dbReference>
<dbReference type="PROSITE" id="PS00135">
    <property type="entry name" value="TRYPSIN_SER"/>
    <property type="match status" value="1"/>
</dbReference>
<dbReference type="Gene3D" id="4.10.400.10">
    <property type="entry name" value="Low-density Lipoprotein Receptor"/>
    <property type="match status" value="1"/>
</dbReference>
<dbReference type="Pfam" id="PF00057">
    <property type="entry name" value="Ldl_recept_a"/>
    <property type="match status" value="1"/>
</dbReference>
<dbReference type="Proteomes" id="UP001642483">
    <property type="component" value="Unassembled WGS sequence"/>
</dbReference>
<evidence type="ECO:0000259" key="10">
    <source>
        <dbReference type="PROSITE" id="PS50240"/>
    </source>
</evidence>
<dbReference type="InterPro" id="IPR000859">
    <property type="entry name" value="CUB_dom"/>
</dbReference>
<dbReference type="InterPro" id="IPR009003">
    <property type="entry name" value="Peptidase_S1_PA"/>
</dbReference>
<feature type="disulfide bond" evidence="4">
    <location>
        <begin position="33"/>
        <end position="60"/>
    </location>
</feature>
<dbReference type="EMBL" id="CAWYQH010000001">
    <property type="protein sequence ID" value="CAK8671500.1"/>
    <property type="molecule type" value="Genomic_DNA"/>
</dbReference>